<reference evidence="7 8" key="1">
    <citation type="submission" date="2020-07" db="EMBL/GenBank/DDBJ databases">
        <title>Novel species isolated from subtropical streams in China.</title>
        <authorList>
            <person name="Lu H."/>
        </authorList>
    </citation>
    <scope>NUCLEOTIDE SEQUENCE [LARGE SCALE GENOMIC DNA]</scope>
    <source>
        <strain evidence="7 8">FT3S</strain>
    </source>
</reference>
<dbReference type="InterPro" id="IPR005119">
    <property type="entry name" value="LysR_subst-bd"/>
</dbReference>
<evidence type="ECO:0000259" key="6">
    <source>
        <dbReference type="PROSITE" id="PS50931"/>
    </source>
</evidence>
<dbReference type="NCBIfam" id="NF008284">
    <property type="entry name" value="PRK11062.1"/>
    <property type="match status" value="1"/>
</dbReference>
<dbReference type="SUPFAM" id="SSF53850">
    <property type="entry name" value="Periplasmic binding protein-like II"/>
    <property type="match status" value="1"/>
</dbReference>
<keyword evidence="8" id="KW-1185">Reference proteome</keyword>
<evidence type="ECO:0000256" key="5">
    <source>
        <dbReference type="ARBA" id="ARBA00023163"/>
    </source>
</evidence>
<dbReference type="PROSITE" id="PS50931">
    <property type="entry name" value="HTH_LYSR"/>
    <property type="match status" value="1"/>
</dbReference>
<keyword evidence="5" id="KW-0804">Transcription</keyword>
<keyword evidence="2" id="KW-0805">Transcription regulation</keyword>
<dbReference type="Pfam" id="PF00126">
    <property type="entry name" value="HTH_1"/>
    <property type="match status" value="1"/>
</dbReference>
<dbReference type="Gene3D" id="3.40.190.290">
    <property type="match status" value="1"/>
</dbReference>
<dbReference type="EMBL" id="JACEZS010000007">
    <property type="protein sequence ID" value="MBA5605666.1"/>
    <property type="molecule type" value="Genomic_DNA"/>
</dbReference>
<dbReference type="AlphaFoldDB" id="A0A7W2EGY1"/>
<evidence type="ECO:0000256" key="4">
    <source>
        <dbReference type="ARBA" id="ARBA00023159"/>
    </source>
</evidence>
<dbReference type="InterPro" id="IPR036390">
    <property type="entry name" value="WH_DNA-bd_sf"/>
</dbReference>
<comment type="caution">
    <text evidence="7">The sequence shown here is derived from an EMBL/GenBank/DDBJ whole genome shotgun (WGS) entry which is preliminary data.</text>
</comment>
<accession>A0A7W2EGY1</accession>
<dbReference type="InterPro" id="IPR036388">
    <property type="entry name" value="WH-like_DNA-bd_sf"/>
</dbReference>
<protein>
    <submittedName>
        <fullName evidence="7">Transcriptional activator NhaR</fullName>
    </submittedName>
</protein>
<dbReference type="RefSeq" id="WP_182216836.1">
    <property type="nucleotide sequence ID" value="NZ_JACEZS010000007.1"/>
</dbReference>
<dbReference type="GO" id="GO:2000142">
    <property type="term" value="P:regulation of DNA-templated transcription initiation"/>
    <property type="evidence" value="ECO:0007669"/>
    <property type="project" value="TreeGrafter"/>
</dbReference>
<dbReference type="GO" id="GO:0003700">
    <property type="term" value="F:DNA-binding transcription factor activity"/>
    <property type="evidence" value="ECO:0007669"/>
    <property type="project" value="InterPro"/>
</dbReference>
<dbReference type="Proteomes" id="UP000566711">
    <property type="component" value="Unassembled WGS sequence"/>
</dbReference>
<dbReference type="PANTHER" id="PTHR30293:SF2">
    <property type="entry name" value="TRANSCRIPTIONAL ACTIVATOR PROTEIN NHAR"/>
    <property type="match status" value="1"/>
</dbReference>
<dbReference type="Gene3D" id="1.10.10.10">
    <property type="entry name" value="Winged helix-like DNA-binding domain superfamily/Winged helix DNA-binding domain"/>
    <property type="match status" value="1"/>
</dbReference>
<dbReference type="PANTHER" id="PTHR30293">
    <property type="entry name" value="TRANSCRIPTIONAL REGULATORY PROTEIN NAC-RELATED"/>
    <property type="match status" value="1"/>
</dbReference>
<evidence type="ECO:0000256" key="1">
    <source>
        <dbReference type="ARBA" id="ARBA00009437"/>
    </source>
</evidence>
<keyword evidence="4" id="KW-0010">Activator</keyword>
<keyword evidence="3" id="KW-0238">DNA-binding</keyword>
<evidence type="ECO:0000256" key="2">
    <source>
        <dbReference type="ARBA" id="ARBA00023015"/>
    </source>
</evidence>
<evidence type="ECO:0000313" key="8">
    <source>
        <dbReference type="Proteomes" id="UP000566711"/>
    </source>
</evidence>
<feature type="domain" description="HTH lysR-type" evidence="6">
    <location>
        <begin position="6"/>
        <end position="63"/>
    </location>
</feature>
<name>A0A7W2EGY1_9BURK</name>
<sequence length="303" mass="33294">MKTTGLNFRHLYFFWMVAKEGSVTRAAERLGLAVQTVSMQLALLEQSVGKQLLEPQGRRLAPTEAGRVALSYCDQIFLLGDQLQDALEETDAGKMRLTVGISDSLPKLIAFRLLEATQRMEQQVKLVCLEDEFESLLADLALNKLDVVLTDRAVRPGGGLRVFSHLLGESGMQLFGVPRLARKVRRNFPASLEGAPLLLPTRNNALRGRIDAWLVQHGVRPDVVGEFEDNAMLNTFGRNGLGLFFAPSALAHDIEEQFGAVLAGDAPALREQFYAISNERKIRHPAVEAILTAVHSGPFAVAP</sequence>
<dbReference type="GO" id="GO:0003677">
    <property type="term" value="F:DNA binding"/>
    <property type="evidence" value="ECO:0007669"/>
    <property type="project" value="UniProtKB-KW"/>
</dbReference>
<organism evidence="7 8">
    <name type="scientific">Rugamonas fusca</name>
    <dbReference type="NCBI Taxonomy" id="2758568"/>
    <lineage>
        <taxon>Bacteria</taxon>
        <taxon>Pseudomonadati</taxon>
        <taxon>Pseudomonadota</taxon>
        <taxon>Betaproteobacteria</taxon>
        <taxon>Burkholderiales</taxon>
        <taxon>Oxalobacteraceae</taxon>
        <taxon>Telluria group</taxon>
        <taxon>Rugamonas</taxon>
    </lineage>
</organism>
<dbReference type="Pfam" id="PF03466">
    <property type="entry name" value="LysR_substrate"/>
    <property type="match status" value="1"/>
</dbReference>
<comment type="similarity">
    <text evidence="1">Belongs to the LysR transcriptional regulatory family.</text>
</comment>
<evidence type="ECO:0000256" key="3">
    <source>
        <dbReference type="ARBA" id="ARBA00023125"/>
    </source>
</evidence>
<evidence type="ECO:0000313" key="7">
    <source>
        <dbReference type="EMBL" id="MBA5605666.1"/>
    </source>
</evidence>
<dbReference type="SUPFAM" id="SSF46785">
    <property type="entry name" value="Winged helix' DNA-binding domain"/>
    <property type="match status" value="1"/>
</dbReference>
<gene>
    <name evidence="7" type="primary">nhaR</name>
    <name evidence="7" type="ORF">H3H36_09865</name>
</gene>
<proteinExistence type="inferred from homology"/>
<dbReference type="InterPro" id="IPR000847">
    <property type="entry name" value="LysR_HTH_N"/>
</dbReference>